<organism evidence="3 4">
    <name type="scientific">Kalanchoe fedtschenkoi</name>
    <name type="common">Lavender scallops</name>
    <name type="synonym">South American air plant</name>
    <dbReference type="NCBI Taxonomy" id="63787"/>
    <lineage>
        <taxon>Eukaryota</taxon>
        <taxon>Viridiplantae</taxon>
        <taxon>Streptophyta</taxon>
        <taxon>Embryophyta</taxon>
        <taxon>Tracheophyta</taxon>
        <taxon>Spermatophyta</taxon>
        <taxon>Magnoliopsida</taxon>
        <taxon>eudicotyledons</taxon>
        <taxon>Gunneridae</taxon>
        <taxon>Pentapetalae</taxon>
        <taxon>Saxifragales</taxon>
        <taxon>Crassulaceae</taxon>
        <taxon>Kalanchoe</taxon>
    </lineage>
</organism>
<dbReference type="Pfam" id="PF23733">
    <property type="entry name" value="GRXCR1-2_C"/>
    <property type="match status" value="1"/>
</dbReference>
<dbReference type="InterPro" id="IPR002109">
    <property type="entry name" value="Glutaredoxin"/>
</dbReference>
<dbReference type="PANTHER" id="PTHR45669:SF67">
    <property type="entry name" value="GLUTAREDOXIN DOMAIN-CONTAINING PROTEIN"/>
    <property type="match status" value="1"/>
</dbReference>
<dbReference type="AlphaFoldDB" id="A0A7N0ZSG2"/>
<dbReference type="Gene3D" id="3.40.30.10">
    <property type="entry name" value="Glutaredoxin"/>
    <property type="match status" value="1"/>
</dbReference>
<dbReference type="PANTHER" id="PTHR45669">
    <property type="entry name" value="GLUTAREDOXIN DOMAIN-CONTAINING CYSTEINE-RICH PROTEIN CG12206-RELATED"/>
    <property type="match status" value="1"/>
</dbReference>
<dbReference type="Pfam" id="PF00462">
    <property type="entry name" value="Glutaredoxin"/>
    <property type="match status" value="1"/>
</dbReference>
<dbReference type="EnsemblPlants" id="Kaladp0024s0395.1.v1.1">
    <property type="protein sequence ID" value="Kaladp0024s0395.1.v1.1.CDS.1"/>
    <property type="gene ID" value="Kaladp0024s0395.v1.1"/>
</dbReference>
<dbReference type="InterPro" id="IPR036249">
    <property type="entry name" value="Thioredoxin-like_sf"/>
</dbReference>
<dbReference type="Proteomes" id="UP000594263">
    <property type="component" value="Unplaced"/>
</dbReference>
<dbReference type="SUPFAM" id="SSF52833">
    <property type="entry name" value="Thioredoxin-like"/>
    <property type="match status" value="1"/>
</dbReference>
<protein>
    <recommendedName>
        <fullName evidence="2">Glutaredoxin domain-containing protein</fullName>
    </recommendedName>
</protein>
<dbReference type="CDD" id="cd03031">
    <property type="entry name" value="GRX_GRX_like"/>
    <property type="match status" value="1"/>
</dbReference>
<sequence>MWPPWLSSPSRADAASTPRRRRTFSTCTSFKDVEKLLREERLEHQTLILLRQFRHNKPPKITVQPTHLVVYFTSLRVVRRTFDDCRTVRSILRSYRAPVDDRDVSMDSAFLEELQEMFGTKKVSLPRVFVGGRYLGGAEEVMQLHDCGELKKLIGAAGSGAGHCCQCQACDGHRFVLCENCYGSHKVYIDDKIGFRSCGDCNLNGLIRCPVCFPTVRSAN</sequence>
<feature type="domain" description="Glutaredoxin" evidence="2">
    <location>
        <begin position="69"/>
        <end position="134"/>
    </location>
</feature>
<evidence type="ECO:0000313" key="3">
    <source>
        <dbReference type="EnsemblPlants" id="Kaladp0024s0395.1.v1.1.CDS.1"/>
    </source>
</evidence>
<dbReference type="PROSITE" id="PS51354">
    <property type="entry name" value="GLUTAREDOXIN_2"/>
    <property type="match status" value="1"/>
</dbReference>
<evidence type="ECO:0000259" key="2">
    <source>
        <dbReference type="Pfam" id="PF00462"/>
    </source>
</evidence>
<evidence type="ECO:0000256" key="1">
    <source>
        <dbReference type="SAM" id="MobiDB-lite"/>
    </source>
</evidence>
<name>A0A7N0ZSG2_KALFE</name>
<dbReference type="Gramene" id="Kaladp0024s0395.1.v1.1">
    <property type="protein sequence ID" value="Kaladp0024s0395.1.v1.1.CDS.1"/>
    <property type="gene ID" value="Kaladp0024s0395.v1.1"/>
</dbReference>
<proteinExistence type="predicted"/>
<accession>A0A7N0ZSG2</accession>
<evidence type="ECO:0000313" key="4">
    <source>
        <dbReference type="Proteomes" id="UP000594263"/>
    </source>
</evidence>
<feature type="region of interest" description="Disordered" evidence="1">
    <location>
        <begin position="1"/>
        <end position="20"/>
    </location>
</feature>
<reference evidence="3" key="1">
    <citation type="submission" date="2021-01" db="UniProtKB">
        <authorList>
            <consortium name="EnsemblPlants"/>
        </authorList>
    </citation>
    <scope>IDENTIFICATION</scope>
</reference>
<keyword evidence="4" id="KW-1185">Reference proteome</keyword>
<dbReference type="OMA" id="ENCYGSH"/>